<sequence length="253" mass="28752">MPFTISHAVLAPPLARLSKGKLPIAALAVGCMTPDLIRFFVENDNNASHQWSAIIEPNLFIGLFFTALWYFFYRPMLYDFFVLNDPIELPTWPKKLFFIMMTVVAIIIGVATHLLWDGFTHADARTLIFYEQLSKNISLFGHIISVHMLLQLVSSAIPLPIIAYMTHQYVKQYRVTRLSLKIPAIFLLCAVVCIFAFVQVWCGIDALSWQRLKIDPYHTVGDGLVDFFKGALLGLTAVSVGYMLLKQLRLILR</sequence>
<dbReference type="Proteomes" id="UP000242501">
    <property type="component" value="Unassembled WGS sequence"/>
</dbReference>
<reference evidence="3" key="1">
    <citation type="submission" date="2016-09" db="EMBL/GenBank/DDBJ databases">
        <authorList>
            <person name="Varghese N."/>
            <person name="Submissions S."/>
        </authorList>
    </citation>
    <scope>NUCLEOTIDE SEQUENCE [LARGE SCALE GENOMIC DNA]</scope>
    <source>
        <strain evidence="3">ANC 4422</strain>
    </source>
</reference>
<dbReference type="EMBL" id="FMYL01000006">
    <property type="protein sequence ID" value="SDB93999.1"/>
    <property type="molecule type" value="Genomic_DNA"/>
</dbReference>
<evidence type="ECO:0000313" key="2">
    <source>
        <dbReference type="EMBL" id="SDB93999.1"/>
    </source>
</evidence>
<feature type="transmembrane region" description="Helical" evidence="1">
    <location>
        <begin position="53"/>
        <end position="73"/>
    </location>
</feature>
<dbReference type="STRING" id="1219383.SAMN05421733_10629"/>
<evidence type="ECO:0008006" key="4">
    <source>
        <dbReference type="Google" id="ProtNLM"/>
    </source>
</evidence>
<dbReference type="RefSeq" id="WP_171258552.1">
    <property type="nucleotide sequence ID" value="NZ_FMYL01000006.1"/>
</dbReference>
<feature type="transmembrane region" description="Helical" evidence="1">
    <location>
        <begin position="227"/>
        <end position="245"/>
    </location>
</feature>
<dbReference type="Pfam" id="PF13803">
    <property type="entry name" value="DUF4184"/>
    <property type="match status" value="1"/>
</dbReference>
<dbReference type="AlphaFoldDB" id="A0A1G6HIB1"/>
<protein>
    <recommendedName>
        <fullName evidence="4">Zinc dependent phospholipase C</fullName>
    </recommendedName>
</protein>
<name>A0A1G6HIB1_9GAMM</name>
<feature type="transmembrane region" description="Helical" evidence="1">
    <location>
        <begin position="185"/>
        <end position="207"/>
    </location>
</feature>
<feature type="transmembrane region" description="Helical" evidence="1">
    <location>
        <begin position="136"/>
        <end position="164"/>
    </location>
</feature>
<evidence type="ECO:0000313" key="3">
    <source>
        <dbReference type="Proteomes" id="UP000242501"/>
    </source>
</evidence>
<feature type="transmembrane region" description="Helical" evidence="1">
    <location>
        <begin position="96"/>
        <end position="116"/>
    </location>
</feature>
<keyword evidence="1" id="KW-1133">Transmembrane helix</keyword>
<organism evidence="2 3">
    <name type="scientific">Acinetobacter boissieri</name>
    <dbReference type="NCBI Taxonomy" id="1219383"/>
    <lineage>
        <taxon>Bacteria</taxon>
        <taxon>Pseudomonadati</taxon>
        <taxon>Pseudomonadota</taxon>
        <taxon>Gammaproteobacteria</taxon>
        <taxon>Moraxellales</taxon>
        <taxon>Moraxellaceae</taxon>
        <taxon>Acinetobacter</taxon>
    </lineage>
</organism>
<keyword evidence="1" id="KW-0472">Membrane</keyword>
<keyword evidence="3" id="KW-1185">Reference proteome</keyword>
<proteinExistence type="predicted"/>
<keyword evidence="1" id="KW-0812">Transmembrane</keyword>
<dbReference type="InterPro" id="IPR025238">
    <property type="entry name" value="DUF4184"/>
</dbReference>
<evidence type="ECO:0000256" key="1">
    <source>
        <dbReference type="SAM" id="Phobius"/>
    </source>
</evidence>
<gene>
    <name evidence="2" type="ORF">SAMN05421733_10629</name>
</gene>
<accession>A0A1G6HIB1</accession>